<proteinExistence type="predicted"/>
<keyword evidence="2" id="KW-1185">Reference proteome</keyword>
<reference evidence="1 2" key="1">
    <citation type="submission" date="2015-12" db="EMBL/GenBank/DDBJ databases">
        <title>The genome of Folsomia candida.</title>
        <authorList>
            <person name="Faddeeva A."/>
            <person name="Derks M.F."/>
            <person name="Anvar Y."/>
            <person name="Smit S."/>
            <person name="Van Straalen N."/>
            <person name="Roelofs D."/>
        </authorList>
    </citation>
    <scope>NUCLEOTIDE SEQUENCE [LARGE SCALE GENOMIC DNA]</scope>
    <source>
        <strain evidence="1 2">VU population</strain>
        <tissue evidence="1">Whole body</tissue>
    </source>
</reference>
<accession>A0A226DQ42</accession>
<dbReference type="InterPro" id="IPR025533">
    <property type="entry name" value="DUF4419"/>
</dbReference>
<dbReference type="Proteomes" id="UP000198287">
    <property type="component" value="Unassembled WGS sequence"/>
</dbReference>
<dbReference type="Pfam" id="PF14388">
    <property type="entry name" value="DUF4419"/>
    <property type="match status" value="1"/>
</dbReference>
<dbReference type="PANTHER" id="PTHR31252:SF11">
    <property type="entry name" value="DUF4419 DOMAIN-CONTAINING PROTEIN"/>
    <property type="match status" value="1"/>
</dbReference>
<name>A0A226DQ42_FOLCA</name>
<dbReference type="EMBL" id="LNIX01000013">
    <property type="protein sequence ID" value="OXA47625.1"/>
    <property type="molecule type" value="Genomic_DNA"/>
</dbReference>
<evidence type="ECO:0000313" key="1">
    <source>
        <dbReference type="EMBL" id="OXA47625.1"/>
    </source>
</evidence>
<dbReference type="AlphaFoldDB" id="A0A226DQ42"/>
<protein>
    <submittedName>
        <fullName evidence="1">Uncharacterized protein</fullName>
    </submittedName>
</protein>
<gene>
    <name evidence="1" type="ORF">Fcan01_17931</name>
</gene>
<evidence type="ECO:0000313" key="2">
    <source>
        <dbReference type="Proteomes" id="UP000198287"/>
    </source>
</evidence>
<dbReference type="OrthoDB" id="9987685at2759"/>
<organism evidence="1 2">
    <name type="scientific">Folsomia candida</name>
    <name type="common">Springtail</name>
    <dbReference type="NCBI Taxonomy" id="158441"/>
    <lineage>
        <taxon>Eukaryota</taxon>
        <taxon>Metazoa</taxon>
        <taxon>Ecdysozoa</taxon>
        <taxon>Arthropoda</taxon>
        <taxon>Hexapoda</taxon>
        <taxon>Collembola</taxon>
        <taxon>Entomobryomorpha</taxon>
        <taxon>Isotomoidea</taxon>
        <taxon>Isotomidae</taxon>
        <taxon>Proisotominae</taxon>
        <taxon>Folsomia</taxon>
    </lineage>
</organism>
<sequence length="198" mass="22260">MGKTVDLSLTDCKVKNWILPAFSTTTENDVISCGVIFMATMKKYFDYECSFTLCGIPEVVLEGSVADWVEIDKRIDKLREYEGLETWWTMLKEITQQFLAAKEGKVDTSWWSKICDVEYYEGHMSGDPNKSWITGWITTFGYFDVEGNERIPTVMFAGLVGTGWEDNGASLRPSVGWAIALRDDADPNLGVGYPGSFP</sequence>
<comment type="caution">
    <text evidence="1">The sequence shown here is derived from an EMBL/GenBank/DDBJ whole genome shotgun (WGS) entry which is preliminary data.</text>
</comment>
<dbReference type="PANTHER" id="PTHR31252">
    <property type="entry name" value="DUF4419 DOMAIN-CONTAINING PROTEIN"/>
    <property type="match status" value="1"/>
</dbReference>